<evidence type="ECO:0000313" key="1">
    <source>
        <dbReference type="EMBL" id="GJS88732.1"/>
    </source>
</evidence>
<accession>A0ABQ4ZHR0</accession>
<reference evidence="1" key="2">
    <citation type="submission" date="2022-01" db="EMBL/GenBank/DDBJ databases">
        <authorList>
            <person name="Yamashiro T."/>
            <person name="Shiraishi A."/>
            <person name="Satake H."/>
            <person name="Nakayama K."/>
        </authorList>
    </citation>
    <scope>NUCLEOTIDE SEQUENCE</scope>
</reference>
<comment type="caution">
    <text evidence="1">The sequence shown here is derived from an EMBL/GenBank/DDBJ whole genome shotgun (WGS) entry which is preliminary data.</text>
</comment>
<gene>
    <name evidence="1" type="ORF">Tco_0771368</name>
</gene>
<proteinExistence type="predicted"/>
<reference evidence="1" key="1">
    <citation type="journal article" date="2022" name="Int. J. Mol. Sci.">
        <title>Draft Genome of Tanacetum Coccineum: Genomic Comparison of Closely Related Tanacetum-Family Plants.</title>
        <authorList>
            <person name="Yamashiro T."/>
            <person name="Shiraishi A."/>
            <person name="Nakayama K."/>
            <person name="Satake H."/>
        </authorList>
    </citation>
    <scope>NUCLEOTIDE SEQUENCE</scope>
</reference>
<evidence type="ECO:0000313" key="2">
    <source>
        <dbReference type="Proteomes" id="UP001151760"/>
    </source>
</evidence>
<dbReference type="Proteomes" id="UP001151760">
    <property type="component" value="Unassembled WGS sequence"/>
</dbReference>
<keyword evidence="2" id="KW-1185">Reference proteome</keyword>
<name>A0ABQ4ZHR0_9ASTR</name>
<organism evidence="1 2">
    <name type="scientific">Tanacetum coccineum</name>
    <dbReference type="NCBI Taxonomy" id="301880"/>
    <lineage>
        <taxon>Eukaryota</taxon>
        <taxon>Viridiplantae</taxon>
        <taxon>Streptophyta</taxon>
        <taxon>Embryophyta</taxon>
        <taxon>Tracheophyta</taxon>
        <taxon>Spermatophyta</taxon>
        <taxon>Magnoliopsida</taxon>
        <taxon>eudicotyledons</taxon>
        <taxon>Gunneridae</taxon>
        <taxon>Pentapetalae</taxon>
        <taxon>asterids</taxon>
        <taxon>campanulids</taxon>
        <taxon>Asterales</taxon>
        <taxon>Asteraceae</taxon>
        <taxon>Asteroideae</taxon>
        <taxon>Anthemideae</taxon>
        <taxon>Anthemidinae</taxon>
        <taxon>Tanacetum</taxon>
    </lineage>
</organism>
<dbReference type="EMBL" id="BQNB010011296">
    <property type="protein sequence ID" value="GJS88732.1"/>
    <property type="molecule type" value="Genomic_DNA"/>
</dbReference>
<protein>
    <submittedName>
        <fullName evidence="1">Uncharacterized protein</fullName>
    </submittedName>
</protein>
<sequence length="189" mass="22182">MQEELLQFKIQKIWILVDLPYGKKAIGTKWVYKNKKDKRGVVSAFLYGKIDEEVYVSQPLEILKKFDFTSVKDYSNLIEDPEVFGKTKDEEQLVWMFQELQRPSYLNDYEVETLVTMLEKILIGNPQQEVVNFLAEDLFHNSARSRQLWLLLLQRQSMLLPPTAVGKCVDSKSMLDLWGLILMNTKEKE</sequence>